<evidence type="ECO:0000259" key="1">
    <source>
        <dbReference type="Pfam" id="PF00534"/>
    </source>
</evidence>
<feature type="domain" description="Glycosyl transferase family 1" evidence="1">
    <location>
        <begin position="192"/>
        <end position="349"/>
    </location>
</feature>
<dbReference type="Proteomes" id="UP000621390">
    <property type="component" value="Unassembled WGS sequence"/>
</dbReference>
<dbReference type="PANTHER" id="PTHR12526:SF638">
    <property type="entry name" value="SPORE COAT PROTEIN SA"/>
    <property type="match status" value="1"/>
</dbReference>
<dbReference type="Proteomes" id="UP000655994">
    <property type="component" value="Unassembled WGS sequence"/>
</dbReference>
<reference evidence="4 6" key="1">
    <citation type="submission" date="2020-09" db="EMBL/GenBank/DDBJ databases">
        <title>Draft Genomes of Bacterial Isolates from North Pond Shallow Sediments.</title>
        <authorList>
            <person name="Kiel Reese B."/>
            <person name="Mullis M."/>
            <person name="Weisend R.E."/>
        </authorList>
    </citation>
    <scope>NUCLEOTIDE SEQUENCE</scope>
    <source>
        <strain evidence="4">KJE-2</strain>
        <strain evidence="3 6">KJE-3</strain>
    </source>
</reference>
<evidence type="ECO:0000313" key="6">
    <source>
        <dbReference type="Proteomes" id="UP000655994"/>
    </source>
</evidence>
<dbReference type="GO" id="GO:1901135">
    <property type="term" value="P:carbohydrate derivative metabolic process"/>
    <property type="evidence" value="ECO:0007669"/>
    <property type="project" value="UniProtKB-ARBA"/>
</dbReference>
<dbReference type="CDD" id="cd03808">
    <property type="entry name" value="GT4_CapM-like"/>
    <property type="match status" value="1"/>
</dbReference>
<dbReference type="Pfam" id="PF13477">
    <property type="entry name" value="Glyco_trans_4_2"/>
    <property type="match status" value="1"/>
</dbReference>
<dbReference type="GO" id="GO:0016757">
    <property type="term" value="F:glycosyltransferase activity"/>
    <property type="evidence" value="ECO:0007669"/>
    <property type="project" value="InterPro"/>
</dbReference>
<dbReference type="EMBL" id="JAEMOS010000005">
    <property type="protein sequence ID" value="MBJ7265765.1"/>
    <property type="molecule type" value="Genomic_DNA"/>
</dbReference>
<comment type="caution">
    <text evidence="4">The sequence shown here is derived from an EMBL/GenBank/DDBJ whole genome shotgun (WGS) entry which is preliminary data.</text>
</comment>
<dbReference type="EMBL" id="JAEMOP010000002">
    <property type="protein sequence ID" value="MBJ7314876.1"/>
    <property type="molecule type" value="Genomic_DNA"/>
</dbReference>
<evidence type="ECO:0000313" key="4">
    <source>
        <dbReference type="EMBL" id="MBJ7314876.1"/>
    </source>
</evidence>
<dbReference type="PANTHER" id="PTHR12526">
    <property type="entry name" value="GLYCOSYLTRANSFERASE"/>
    <property type="match status" value="1"/>
</dbReference>
<gene>
    <name evidence="3" type="ORF">JHC10_02280</name>
    <name evidence="4" type="ORF">JHC11_02500</name>
</gene>
<dbReference type="InterPro" id="IPR028098">
    <property type="entry name" value="Glyco_trans_4-like_N"/>
</dbReference>
<accession>A0A8I1GAH4</accession>
<sequence>MKRLVFLVNTPEFFLSHRLPIAIKARNKGYDVHIATGSGDAIGEIKELGFRYHYISITRSGQNVFAELKTLKSIYSLFKLLQPDVVHLVTIKPVLYGGLIARITGVKSVVAAISGLGSVFLAESVVKKVRRWIVIKLYKEALKHKRLRVIFQNPDDRDLFTIHRIVAKSNTKLIRGSGVDLSEYAVYPEPIGRPVVSLAARLLKDKGVFDFVEAGRLLKSRSITVDMRLIGDRDPGNPSSVSESDISLWQKEGVIDVQGFKESIAQEYAKSNIVCLPSYREGLPKSLIEAAACGRAVITTDVPGCRDAIAPDVSGLLVSPKDPTALANAIEYLVKNPNIRVQMGKRGRQLAEKEFSVEKVIDEHISIYDELTKNV</sequence>
<evidence type="ECO:0000259" key="2">
    <source>
        <dbReference type="Pfam" id="PF13477"/>
    </source>
</evidence>
<keyword evidence="4" id="KW-0808">Transferase</keyword>
<proteinExistence type="predicted"/>
<evidence type="ECO:0000313" key="5">
    <source>
        <dbReference type="Proteomes" id="UP000621390"/>
    </source>
</evidence>
<dbReference type="InterPro" id="IPR001296">
    <property type="entry name" value="Glyco_trans_1"/>
</dbReference>
<feature type="domain" description="Glycosyltransferase subfamily 4-like N-terminal" evidence="2">
    <location>
        <begin position="4"/>
        <end position="152"/>
    </location>
</feature>
<dbReference type="Gene3D" id="3.40.50.2000">
    <property type="entry name" value="Glycogen Phosphorylase B"/>
    <property type="match status" value="2"/>
</dbReference>
<keyword evidence="6" id="KW-1185">Reference proteome</keyword>
<protein>
    <submittedName>
        <fullName evidence="4">Glycosyltransferase family 4 protein</fullName>
    </submittedName>
</protein>
<dbReference type="SUPFAM" id="SSF53756">
    <property type="entry name" value="UDP-Glycosyltransferase/glycogen phosphorylase"/>
    <property type="match status" value="1"/>
</dbReference>
<dbReference type="Pfam" id="PF00534">
    <property type="entry name" value="Glycos_transf_1"/>
    <property type="match status" value="1"/>
</dbReference>
<name>A0A8I1GAH4_9GAMM</name>
<evidence type="ECO:0000313" key="3">
    <source>
        <dbReference type="EMBL" id="MBJ7265765.1"/>
    </source>
</evidence>
<organism evidence="4 5">
    <name type="scientific">Idiomarina abyssalis</name>
    <dbReference type="NCBI Taxonomy" id="86102"/>
    <lineage>
        <taxon>Bacteria</taxon>
        <taxon>Pseudomonadati</taxon>
        <taxon>Pseudomonadota</taxon>
        <taxon>Gammaproteobacteria</taxon>
        <taxon>Alteromonadales</taxon>
        <taxon>Idiomarinaceae</taxon>
        <taxon>Idiomarina</taxon>
    </lineage>
</organism>
<dbReference type="AlphaFoldDB" id="A0A8I1GAH4"/>
<dbReference type="RefSeq" id="WP_199493677.1">
    <property type="nucleotide sequence ID" value="NZ_JAEMOO010000017.1"/>
</dbReference>